<evidence type="ECO:0000313" key="9">
    <source>
        <dbReference type="Proteomes" id="UP000472265"/>
    </source>
</evidence>
<dbReference type="InterPro" id="IPR036236">
    <property type="entry name" value="Znf_C2H2_sf"/>
</dbReference>
<dbReference type="InterPro" id="IPR012337">
    <property type="entry name" value="RNaseH-like_sf"/>
</dbReference>
<evidence type="ECO:0000256" key="3">
    <source>
        <dbReference type="ARBA" id="ARBA00022833"/>
    </source>
</evidence>
<evidence type="ECO:0000256" key="6">
    <source>
        <dbReference type="PROSITE-ProRule" id="PRU00027"/>
    </source>
</evidence>
<evidence type="ECO:0000256" key="5">
    <source>
        <dbReference type="ARBA" id="ARBA00023163"/>
    </source>
</evidence>
<reference evidence="8" key="1">
    <citation type="submission" date="2021-04" db="EMBL/GenBank/DDBJ databases">
        <authorList>
            <consortium name="Wellcome Sanger Institute Data Sharing"/>
        </authorList>
    </citation>
    <scope>NUCLEOTIDE SEQUENCE [LARGE SCALE GENOMIC DNA]</scope>
</reference>
<dbReference type="InParanoid" id="A0A671WBL0"/>
<dbReference type="SUPFAM" id="SSF57667">
    <property type="entry name" value="beta-beta-alpha zinc fingers"/>
    <property type="match status" value="1"/>
</dbReference>
<protein>
    <submittedName>
        <fullName evidence="8">Zinc finger BED domain-containing protein 1-like</fullName>
    </submittedName>
</protein>
<keyword evidence="1" id="KW-0479">Metal-binding</keyword>
<keyword evidence="5" id="KW-0804">Transcription</keyword>
<accession>A0A671WBL0</accession>
<keyword evidence="4" id="KW-0805">Transcription regulation</keyword>
<dbReference type="GO" id="GO:0003677">
    <property type="term" value="F:DNA binding"/>
    <property type="evidence" value="ECO:0007669"/>
    <property type="project" value="InterPro"/>
</dbReference>
<dbReference type="Ensembl" id="ENSSAUT00010038248.1">
    <property type="protein sequence ID" value="ENSSAUP00010036325.1"/>
    <property type="gene ID" value="ENSSAUG00010015351.1"/>
</dbReference>
<dbReference type="SUPFAM" id="SSF140996">
    <property type="entry name" value="Hermes dimerisation domain"/>
    <property type="match status" value="1"/>
</dbReference>
<dbReference type="OrthoDB" id="109171at2759"/>
<organism evidence="8 9">
    <name type="scientific">Sparus aurata</name>
    <name type="common">Gilthead sea bream</name>
    <dbReference type="NCBI Taxonomy" id="8175"/>
    <lineage>
        <taxon>Eukaryota</taxon>
        <taxon>Metazoa</taxon>
        <taxon>Chordata</taxon>
        <taxon>Craniata</taxon>
        <taxon>Vertebrata</taxon>
        <taxon>Euteleostomi</taxon>
        <taxon>Actinopterygii</taxon>
        <taxon>Neopterygii</taxon>
        <taxon>Teleostei</taxon>
        <taxon>Neoteleostei</taxon>
        <taxon>Acanthomorphata</taxon>
        <taxon>Eupercaria</taxon>
        <taxon>Spariformes</taxon>
        <taxon>Sparidae</taxon>
        <taxon>Sparus</taxon>
    </lineage>
</organism>
<dbReference type="OMA" id="KAMCCIC"/>
<keyword evidence="2 6" id="KW-0863">Zinc-finger</keyword>
<sequence length="527" mass="60083">MYTILCAWDVLMDVRALFKTNMAEAENIYSPVNYKSKVWQYYGFYKEKGELVKSDAICKMCRAAVRYTGSTTNLISHLKRRHGVTVEASASNPASPAVESDVATTSKSSERRIENFFHAPLANSSARAKTINGAIAFFICKDIQPYSVTENEGFKHLLHVLDPRYQIPNRKLFSKKQIPALYEKVRREIAESLSKAERVALTMDGWTSCATASYVTATVHYIDDEWVLQNHVLQTRVLNEAHTGNNLAVLLQGICREWKIGDKRPALVTDNAKNMILAGASAKMDPHVCCIAHTLNLASQKALRLDTASELVVKVRKVVTFFHRSPRATEILREIQTQLHLPNHKLVHDVSTRWNSTLDMLERFWEQQPAVLNALLSRKLKRGEVMVSLTEDDMTLIPEVIKLMSPLKVATTLLSEEKNPTISMIAPIQAKLQRHFQPDESDLLVISQMKERFRLDFDGRYAYLQDLLYYASALDPRFKDLAFLDDNEAKDLIFMKLTAEVVQMNGQVRRTCLTRLSSRYSIFLYRT</sequence>
<dbReference type="AlphaFoldDB" id="A0A671WBL0"/>
<dbReference type="PROSITE" id="PS50808">
    <property type="entry name" value="ZF_BED"/>
    <property type="match status" value="1"/>
</dbReference>
<dbReference type="InterPro" id="IPR052035">
    <property type="entry name" value="ZnF_BED_domain_contain"/>
</dbReference>
<reference evidence="8" key="3">
    <citation type="submission" date="2025-09" db="UniProtKB">
        <authorList>
            <consortium name="Ensembl"/>
        </authorList>
    </citation>
    <scope>IDENTIFICATION</scope>
</reference>
<proteinExistence type="predicted"/>
<evidence type="ECO:0000256" key="4">
    <source>
        <dbReference type="ARBA" id="ARBA00023015"/>
    </source>
</evidence>
<evidence type="ECO:0000259" key="7">
    <source>
        <dbReference type="PROSITE" id="PS50808"/>
    </source>
</evidence>
<evidence type="ECO:0000313" key="8">
    <source>
        <dbReference type="Ensembl" id="ENSSAUP00010036325.1"/>
    </source>
</evidence>
<dbReference type="RefSeq" id="XP_030267210.1">
    <property type="nucleotide sequence ID" value="XM_030411350.1"/>
</dbReference>
<keyword evidence="3" id="KW-0862">Zinc</keyword>
<dbReference type="Proteomes" id="UP000472265">
    <property type="component" value="Chromosome 3"/>
</dbReference>
<keyword evidence="9" id="KW-1185">Reference proteome</keyword>
<dbReference type="GeneTree" id="ENSGT00940000158431"/>
<name>A0A671WBL0_SPAAU</name>
<reference evidence="8" key="2">
    <citation type="submission" date="2025-08" db="UniProtKB">
        <authorList>
            <consortium name="Ensembl"/>
        </authorList>
    </citation>
    <scope>IDENTIFICATION</scope>
</reference>
<feature type="domain" description="BED-type" evidence="7">
    <location>
        <begin position="33"/>
        <end position="89"/>
    </location>
</feature>
<dbReference type="PANTHER" id="PTHR46481:SF4">
    <property type="entry name" value="ZINC FINGER BED DOMAIN-CONTAINING PROTEIN 4"/>
    <property type="match status" value="1"/>
</dbReference>
<dbReference type="SUPFAM" id="SSF53098">
    <property type="entry name" value="Ribonuclease H-like"/>
    <property type="match status" value="1"/>
</dbReference>
<dbReference type="Pfam" id="PF02892">
    <property type="entry name" value="zf-BED"/>
    <property type="match status" value="1"/>
</dbReference>
<evidence type="ECO:0000256" key="2">
    <source>
        <dbReference type="ARBA" id="ARBA00022771"/>
    </source>
</evidence>
<dbReference type="PANTHER" id="PTHR46481">
    <property type="entry name" value="ZINC FINGER BED DOMAIN-CONTAINING PROTEIN 4"/>
    <property type="match status" value="1"/>
</dbReference>
<dbReference type="InterPro" id="IPR003656">
    <property type="entry name" value="Znf_BED"/>
</dbReference>
<gene>
    <name evidence="8" type="primary">LOC115578403</name>
</gene>
<evidence type="ECO:0000256" key="1">
    <source>
        <dbReference type="ARBA" id="ARBA00022723"/>
    </source>
</evidence>
<dbReference type="GeneID" id="115578403"/>
<dbReference type="GO" id="GO:0008270">
    <property type="term" value="F:zinc ion binding"/>
    <property type="evidence" value="ECO:0007669"/>
    <property type="project" value="UniProtKB-KW"/>
</dbReference>
<dbReference type="SMART" id="SM00614">
    <property type="entry name" value="ZnF_BED"/>
    <property type="match status" value="1"/>
</dbReference>